<evidence type="ECO:0000256" key="1">
    <source>
        <dbReference type="SAM" id="MobiDB-lite"/>
    </source>
</evidence>
<reference evidence="4" key="1">
    <citation type="submission" date="2013-12" db="EMBL/GenBank/DDBJ databases">
        <title>The Genome Sequence of Aphanomyces astaci APO3.</title>
        <authorList>
            <consortium name="The Broad Institute Genomics Platform"/>
            <person name="Russ C."/>
            <person name="Tyler B."/>
            <person name="van West P."/>
            <person name="Dieguez-Uribeondo J."/>
            <person name="Young S.K."/>
            <person name="Zeng Q."/>
            <person name="Gargeya S."/>
            <person name="Fitzgerald M."/>
            <person name="Abouelleil A."/>
            <person name="Alvarado L."/>
            <person name="Chapman S.B."/>
            <person name="Gainer-Dewar J."/>
            <person name="Goldberg J."/>
            <person name="Griggs A."/>
            <person name="Gujja S."/>
            <person name="Hansen M."/>
            <person name="Howarth C."/>
            <person name="Imamovic A."/>
            <person name="Ireland A."/>
            <person name="Larimer J."/>
            <person name="McCowan C."/>
            <person name="Murphy C."/>
            <person name="Pearson M."/>
            <person name="Poon T.W."/>
            <person name="Priest M."/>
            <person name="Roberts A."/>
            <person name="Saif S."/>
            <person name="Shea T."/>
            <person name="Sykes S."/>
            <person name="Wortman J."/>
            <person name="Nusbaum C."/>
            <person name="Birren B."/>
        </authorList>
    </citation>
    <scope>NUCLEOTIDE SEQUENCE [LARGE SCALE GENOMIC DNA]</scope>
    <source>
        <strain evidence="4">APO3</strain>
    </source>
</reference>
<protein>
    <recommendedName>
        <fullName evidence="3">Ribosomal RNA large subunit methyltransferase K/L-like methyltransferase domain-containing protein</fullName>
    </recommendedName>
</protein>
<dbReference type="Pfam" id="PF01170">
    <property type="entry name" value="UPF0020"/>
    <property type="match status" value="1"/>
</dbReference>
<feature type="region of interest" description="Disordered" evidence="1">
    <location>
        <begin position="396"/>
        <end position="422"/>
    </location>
</feature>
<accession>W4FQN6</accession>
<feature type="domain" description="Ribosomal RNA large subunit methyltransferase K/L-like methyltransferase" evidence="3">
    <location>
        <begin position="220"/>
        <end position="382"/>
    </location>
</feature>
<feature type="chain" id="PRO_5004840514" description="Ribosomal RNA large subunit methyltransferase K/L-like methyltransferase domain-containing protein" evidence="2">
    <location>
        <begin position="22"/>
        <end position="422"/>
    </location>
</feature>
<dbReference type="Gene3D" id="3.30.2130.30">
    <property type="match status" value="1"/>
</dbReference>
<dbReference type="EMBL" id="KI913172">
    <property type="protein sequence ID" value="ETV69805.1"/>
    <property type="molecule type" value="Genomic_DNA"/>
</dbReference>
<gene>
    <name evidence="4" type="ORF">H257_14629</name>
</gene>
<dbReference type="PANTHER" id="PTHR14911:SF13">
    <property type="entry name" value="TRNA (GUANINE(6)-N2)-METHYLTRANSFERASE THUMP3"/>
    <property type="match status" value="1"/>
</dbReference>
<sequence>MAAAAAYVLLVIRGLEHVALTEINSKLQVVSIEILTLQADPAQPRLDVERGEAAVGKLLLYTTSSLADVKSLCSIQACLAYLGHTADIATATSAGLNQIGMLVERASTWSAALALWKDVHHDPPPPSSKEDAPSSALRFRGSCVRDGKHAYSSEAIAGAVGTAVLNLHPKWTVSLSDFDVEVVALVMHSHVVCGISLAENSKTINYRGGRLAPEARHLSSLQYISTLRPSTAYLMLQLAKCQPGDVVLDCMCGVGTLPACAVRWGRHVFGLGGDVTRDAVDQASANCTGQYASICQWSAENLPLRAACVDRILVDMPFGIRCGNSVNNSKLYPKAIAEMARVLRLYGIAVLLVMSKKLLMHSVRNTPSLVVVDALQVNIGGLGVGVFVLQKTSPHMAPRHKPATSTASKRKLQQEHVPSTTV</sequence>
<organism evidence="4">
    <name type="scientific">Aphanomyces astaci</name>
    <name type="common">Crayfish plague agent</name>
    <dbReference type="NCBI Taxonomy" id="112090"/>
    <lineage>
        <taxon>Eukaryota</taxon>
        <taxon>Sar</taxon>
        <taxon>Stramenopiles</taxon>
        <taxon>Oomycota</taxon>
        <taxon>Saprolegniomycetes</taxon>
        <taxon>Saprolegniales</taxon>
        <taxon>Verrucalvaceae</taxon>
        <taxon>Aphanomyces</taxon>
    </lineage>
</organism>
<evidence type="ECO:0000256" key="2">
    <source>
        <dbReference type="SAM" id="SignalP"/>
    </source>
</evidence>
<dbReference type="Gene3D" id="3.40.50.150">
    <property type="entry name" value="Vaccinia Virus protein VP39"/>
    <property type="match status" value="1"/>
</dbReference>
<dbReference type="InterPro" id="IPR000241">
    <property type="entry name" value="RlmKL-like_Mtase"/>
</dbReference>
<dbReference type="PANTHER" id="PTHR14911">
    <property type="entry name" value="THUMP DOMAIN-CONTAINING"/>
    <property type="match status" value="1"/>
</dbReference>
<proteinExistence type="predicted"/>
<dbReference type="InterPro" id="IPR029063">
    <property type="entry name" value="SAM-dependent_MTases_sf"/>
</dbReference>
<dbReference type="VEuPathDB" id="FungiDB:H257_14629"/>
<feature type="signal peptide" evidence="2">
    <location>
        <begin position="1"/>
        <end position="21"/>
    </location>
</feature>
<dbReference type="SUPFAM" id="SSF143437">
    <property type="entry name" value="THUMP domain-like"/>
    <property type="match status" value="1"/>
</dbReference>
<dbReference type="GO" id="GO:0030488">
    <property type="term" value="P:tRNA methylation"/>
    <property type="evidence" value="ECO:0007669"/>
    <property type="project" value="TreeGrafter"/>
</dbReference>
<evidence type="ECO:0000313" key="4">
    <source>
        <dbReference type="EMBL" id="ETV69805.1"/>
    </source>
</evidence>
<dbReference type="GO" id="GO:0016423">
    <property type="term" value="F:tRNA (guanine) methyltransferase activity"/>
    <property type="evidence" value="ECO:0007669"/>
    <property type="project" value="TreeGrafter"/>
</dbReference>
<dbReference type="GO" id="GO:0043527">
    <property type="term" value="C:tRNA methyltransferase complex"/>
    <property type="evidence" value="ECO:0007669"/>
    <property type="project" value="UniProtKB-ARBA"/>
</dbReference>
<dbReference type="RefSeq" id="XP_009840819.1">
    <property type="nucleotide sequence ID" value="XM_009842517.1"/>
</dbReference>
<dbReference type="AlphaFoldDB" id="W4FQN6"/>
<dbReference type="OrthoDB" id="47730at2759"/>
<name>W4FQN6_APHAT</name>
<dbReference type="STRING" id="112090.W4FQN6"/>
<dbReference type="FunFam" id="3.40.50.150:FF:000073">
    <property type="entry name" value="THUMP domain containing 3"/>
    <property type="match status" value="1"/>
</dbReference>
<evidence type="ECO:0000259" key="3">
    <source>
        <dbReference type="Pfam" id="PF01170"/>
    </source>
</evidence>
<keyword evidence="2" id="KW-0732">Signal</keyword>
<dbReference type="GeneID" id="20816625"/>
<dbReference type="SUPFAM" id="SSF53335">
    <property type="entry name" value="S-adenosyl-L-methionine-dependent methyltransferases"/>
    <property type="match status" value="1"/>
</dbReference>